<dbReference type="Ensembl" id="ENST00000649443.1">
    <property type="protein sequence ID" value="ENSP00000497449.1"/>
    <property type="gene ID" value="ENSG00000106086.22"/>
</dbReference>
<name>A0A3B3IST3_HUMAN</name>
<evidence type="ECO:0000313" key="2">
    <source>
        <dbReference type="Proteomes" id="UP000005640"/>
    </source>
</evidence>
<dbReference type="OpenTargets" id="ENSG00000106086"/>
<reference evidence="1 2" key="1">
    <citation type="journal article" date="2001" name="Nature">
        <title>Initial sequencing and analysis of the human genome.</title>
        <authorList>
            <consortium name="International Human Genome Sequencing Consortium"/>
            <person name="Lander E.S."/>
            <person name="Linton L.M."/>
            <person name="Birren B."/>
            <person name="Nusbaum C."/>
            <person name="Zody M.C."/>
            <person name="Baldwin J."/>
            <person name="Devon K."/>
            <person name="Dewar K."/>
            <person name="Doyle M."/>
            <person name="FitzHugh W."/>
            <person name="Funke R."/>
            <person name="Gage D."/>
            <person name="Harris K."/>
            <person name="Heaford A."/>
            <person name="Howland J."/>
            <person name="Kann L."/>
            <person name="Lehoczky J."/>
            <person name="LeVine R."/>
            <person name="McEwan P."/>
            <person name="McKernan K."/>
            <person name="Meldrim J."/>
            <person name="Mesirov J.P."/>
            <person name="Miranda C."/>
            <person name="Morris W."/>
            <person name="Naylor J."/>
            <person name="Raymond C."/>
            <person name="Rosetti M."/>
            <person name="Santos R."/>
            <person name="Sheridan A."/>
            <person name="Sougnez C."/>
            <person name="Stange-Thomann N."/>
            <person name="Stojanovic N."/>
            <person name="Subramanian A."/>
            <person name="Wyman D."/>
            <person name="Rogers J."/>
            <person name="Sulston J."/>
            <person name="Ainscough R."/>
            <person name="Beck S."/>
            <person name="Bentley D."/>
            <person name="Burton J."/>
            <person name="Clee C."/>
            <person name="Carter N."/>
            <person name="Coulson A."/>
            <person name="Deadman R."/>
            <person name="Deloukas P."/>
            <person name="Dunham A."/>
            <person name="Dunham I."/>
            <person name="Durbin R."/>
            <person name="French L."/>
            <person name="Grafham D."/>
            <person name="Gregory S."/>
            <person name="Hubbard T."/>
            <person name="Humphray S."/>
            <person name="Hunt A."/>
            <person name="Jones M."/>
            <person name="Lloyd C."/>
            <person name="McMurray A."/>
            <person name="Matthews L."/>
            <person name="Mercer S."/>
            <person name="Milne S."/>
            <person name="Mullikin J.C."/>
            <person name="Mungall A."/>
            <person name="Plumb R."/>
            <person name="Ross M."/>
            <person name="Shownkeen R."/>
            <person name="Sims S."/>
            <person name="Waterston R.H."/>
            <person name="Wilson R.K."/>
            <person name="Hillier L.W."/>
            <person name="McPherson J.D."/>
            <person name="Marra M.A."/>
            <person name="Mardis E.R."/>
            <person name="Fulton L.A."/>
            <person name="Chinwalla A.T."/>
            <person name="Pepin K.H."/>
            <person name="Gish W.R."/>
            <person name="Chissoe S.L."/>
            <person name="Wendl M.C."/>
            <person name="Delehaunty K.D."/>
            <person name="Miner T.L."/>
            <person name="Delehaunty A."/>
            <person name="Kramer J.B."/>
            <person name="Cook L.L."/>
            <person name="Fulton R.S."/>
            <person name="Johnson D.L."/>
            <person name="Minx P.J."/>
            <person name="Clifton S.W."/>
            <person name="Hawkins T."/>
            <person name="Branscomb E."/>
            <person name="Predki P."/>
            <person name="Richardson P."/>
            <person name="Wenning S."/>
            <person name="Slezak T."/>
            <person name="Doggett N."/>
            <person name="Cheng J.F."/>
            <person name="Olsen A."/>
            <person name="Lucas S."/>
            <person name="Elkin C."/>
            <person name="Uberbacher E."/>
            <person name="Frazier M."/>
            <person name="Gibbs R.A."/>
            <person name="Muzny D.M."/>
            <person name="Scherer S.E."/>
            <person name="Bouck J.B."/>
            <person name="Sodergren E.J."/>
            <person name="Worley K.C."/>
            <person name="Rives C.M."/>
            <person name="Gorrell J.H."/>
            <person name="Metzker M.L."/>
            <person name="Naylor S.L."/>
            <person name="Kucherlapati R.S."/>
            <person name="Nelson D.L."/>
            <person name="Weinstock G.M."/>
            <person name="Sakaki Y."/>
            <person name="Fujiyama A."/>
            <person name="Hattori M."/>
            <person name="Yada T."/>
            <person name="Toyoda A."/>
            <person name="Itoh T."/>
            <person name="Kawagoe C."/>
            <person name="Watanabe H."/>
            <person name="Totoki Y."/>
            <person name="Taylor T."/>
            <person name="Weissenbach J."/>
            <person name="Heilig R."/>
            <person name="Saurin W."/>
            <person name="Artiguenave F."/>
            <person name="Brottier P."/>
            <person name="Bruls T."/>
            <person name="Pelletier E."/>
            <person name="Robert C."/>
            <person name="Wincker P."/>
            <person name="Smith D.R."/>
            <person name="Doucette-Stamm L."/>
            <person name="Rubenfield M."/>
            <person name="Weinstock K."/>
            <person name="Lee H.M."/>
            <person name="Dubois J."/>
            <person name="Rosenthal A."/>
            <person name="Platzer M."/>
            <person name="Nyakatura G."/>
            <person name="Taudien S."/>
            <person name="Rump A."/>
            <person name="Yang H."/>
            <person name="Yu J."/>
            <person name="Wang J."/>
            <person name="Huang G."/>
            <person name="Gu J."/>
            <person name="Hood L."/>
            <person name="Rowen L."/>
            <person name="Madan A."/>
            <person name="Qin S."/>
            <person name="Davis R.W."/>
            <person name="Federspiel N.A."/>
            <person name="Abola A.P."/>
            <person name="Proctor M.J."/>
            <person name="Myers R.M."/>
            <person name="Schmutz J."/>
            <person name="Dickson M."/>
            <person name="Grimwood J."/>
            <person name="Cox D.R."/>
            <person name="Olson M.V."/>
            <person name="Kaul R."/>
            <person name="Raymond C."/>
            <person name="Shimizu N."/>
            <person name="Kawasaki K."/>
            <person name="Minoshima S."/>
            <person name="Evans G.A."/>
            <person name="Athanasiou M."/>
            <person name="Schultz R."/>
            <person name="Roe B.A."/>
            <person name="Chen F."/>
            <person name="Pan H."/>
            <person name="Ramser J."/>
            <person name="Lehrach H."/>
            <person name="Reinhardt R."/>
            <person name="McCombie W.R."/>
            <person name="de la Bastide M."/>
            <person name="Dedhia N."/>
            <person name="Blocker H."/>
            <person name="Hornischer K."/>
            <person name="Nordsiek G."/>
            <person name="Agarwala R."/>
            <person name="Aravind L."/>
            <person name="Bailey J.A."/>
            <person name="Bateman A."/>
            <person name="Batzoglou S."/>
            <person name="Birney E."/>
            <person name="Bork P."/>
            <person name="Brown D.G."/>
            <person name="Burge C.B."/>
            <person name="Cerutti L."/>
            <person name="Chen H.C."/>
            <person name="Church D."/>
            <person name="Clamp M."/>
            <person name="Copley R.R."/>
            <person name="Doerks T."/>
            <person name="Eddy S.R."/>
            <person name="Eichler E.E."/>
            <person name="Furey T.S."/>
            <person name="Galagan J."/>
            <person name="Gilbert J.G."/>
            <person name="Harmon C."/>
            <person name="Hayashizaki Y."/>
            <person name="Haussler D."/>
            <person name="Hermjakob H."/>
            <person name="Hokamp K."/>
            <person name="Jang W."/>
            <person name="Johnson L.S."/>
            <person name="Jones T.A."/>
            <person name="Kasif S."/>
            <person name="Kaspryzk A."/>
            <person name="Kennedy S."/>
            <person name="Kent W.J."/>
            <person name="Kitts P."/>
            <person name="Koonin E.V."/>
            <person name="Korf I."/>
            <person name="Kulp D."/>
            <person name="Lancet D."/>
            <person name="Lowe T.M."/>
            <person name="McLysaght A."/>
            <person name="Mikkelsen T."/>
            <person name="Moran J.V."/>
            <person name="Mulder N."/>
            <person name="Pollara V.J."/>
            <person name="Ponting C.P."/>
            <person name="Schuler G."/>
            <person name="Schultz J."/>
            <person name="Slater G."/>
            <person name="Smit A.F."/>
            <person name="Stupka E."/>
            <person name="Szustakowski J."/>
            <person name="Thierry-Mieg D."/>
            <person name="Thierry-Mieg J."/>
            <person name="Wagner L."/>
            <person name="Wallis J."/>
            <person name="Wheeler R."/>
            <person name="Williams A."/>
            <person name="Wolf Y.I."/>
            <person name="Wolfe K.H."/>
            <person name="Yang S.P."/>
            <person name="Yeh R.F."/>
            <person name="Collins F."/>
            <person name="Guyer M.S."/>
            <person name="Peterson J."/>
            <person name="Felsenfeld A."/>
            <person name="Wetterstrand K.A."/>
            <person name="Patrinos A."/>
            <person name="Morgan M.J."/>
            <person name="de Jong P."/>
            <person name="Catanese J.J."/>
            <person name="Osoegawa K."/>
            <person name="Shizuya H."/>
            <person name="Choi S."/>
            <person name="Chen Y.J."/>
        </authorList>
    </citation>
    <scope>NUCLEOTIDE SEQUENCE [LARGE SCALE GENOMIC DNA]</scope>
</reference>
<dbReference type="ChiTaRS" id="PLEKHA8">
    <property type="organism name" value="human"/>
</dbReference>
<dbReference type="Bgee" id="ENSG00000106086">
    <property type="expression patterns" value="Expressed in ventricular zone and 166 other cell types or tissues"/>
</dbReference>
<dbReference type="Ensembl" id="ENST00000649443.1">
    <property type="protein sequence ID" value="ENSP00000497449.1"/>
    <property type="gene ID" value="ENSG00000106086.21"/>
</dbReference>
<dbReference type="EMBL" id="AC007036">
    <property type="status" value="NOT_ANNOTATED_CDS"/>
    <property type="molecule type" value="Genomic_DNA"/>
</dbReference>
<sequence length="71" mass="7472">MEGVLYKWTNYLSVLGPFPAHSADRRAAVVNSSQPKAACASPAESYSVTQAGVQWCDLRLPSSSNSPASAS</sequence>
<dbReference type="GeneTree" id="ENSGT00940000157288"/>
<reference evidence="1" key="5">
    <citation type="submission" date="2025-09" db="UniProtKB">
        <authorList>
            <consortium name="Ensembl"/>
        </authorList>
    </citation>
    <scope>IDENTIFICATION</scope>
</reference>
<dbReference type="AlphaFoldDB" id="A0A3B3IST3"/>
<dbReference type="Proteomes" id="UP000005640">
    <property type="component" value="Chromosome 7"/>
</dbReference>
<dbReference type="HGNC" id="HGNC:30037">
    <property type="gene designation" value="PLEKHA8"/>
</dbReference>
<dbReference type="EMBL" id="AC007285">
    <property type="status" value="NOT_ANNOTATED_CDS"/>
    <property type="molecule type" value="Genomic_DNA"/>
</dbReference>
<dbReference type="VEuPathDB" id="HostDB:ENSG00000106086"/>
<evidence type="ECO:0000313" key="1">
    <source>
        <dbReference type="Ensembl" id="ENSP00000497449.1"/>
    </source>
</evidence>
<keyword evidence="2" id="KW-1185">Reference proteome</keyword>
<accession>A0A3B3IST3</accession>
<proteinExistence type="predicted"/>
<dbReference type="MassIVE" id="A0A3B3IST3"/>
<reference evidence="1 2" key="3">
    <citation type="journal article" date="2004" name="Nature">
        <title>Finishing the euchromatic sequence of the human genome.</title>
        <authorList>
            <consortium name="International Human Genome Sequencing Consortium"/>
        </authorList>
    </citation>
    <scope>NUCLEOTIDE SEQUENCE [LARGE SCALE GENOMIC DNA]</scope>
</reference>
<organism evidence="1 2">
    <name type="scientific">Homo sapiens</name>
    <name type="common">Human</name>
    <dbReference type="NCBI Taxonomy" id="9606"/>
    <lineage>
        <taxon>Eukaryota</taxon>
        <taxon>Metazoa</taxon>
        <taxon>Chordata</taxon>
        <taxon>Craniata</taxon>
        <taxon>Vertebrata</taxon>
        <taxon>Euteleostomi</taxon>
        <taxon>Mammalia</taxon>
        <taxon>Eutheria</taxon>
        <taxon>Euarchontoglires</taxon>
        <taxon>Primates</taxon>
        <taxon>Haplorrhini</taxon>
        <taxon>Catarrhini</taxon>
        <taxon>Hominidae</taxon>
        <taxon>Homo</taxon>
    </lineage>
</organism>
<protein>
    <submittedName>
        <fullName evidence="1">Pleckstrin homology domain containing A8</fullName>
    </submittedName>
</protein>
<dbReference type="OrthoDB" id="1854502at2759"/>
<reference evidence="1" key="4">
    <citation type="submission" date="2025-08" db="UniProtKB">
        <authorList>
            <consortium name="Ensembl"/>
        </authorList>
    </citation>
    <scope>IDENTIFICATION</scope>
</reference>
<reference evidence="1 2" key="2">
    <citation type="journal article" date="2003" name="Nature">
        <title>The DNA sequence of human chromosome 7.</title>
        <authorList>
            <person name="Hillier L.W."/>
            <person name="Fulton R.S."/>
            <person name="Fulton L.A."/>
            <person name="Graves T.A."/>
            <person name="Pepin K.H."/>
            <person name="Wagner-McPherson C."/>
            <person name="Layman D."/>
            <person name="Maas J."/>
            <person name="Jaeger S."/>
            <person name="Walker R."/>
            <person name="Wylie K."/>
            <person name="Sekhon M."/>
            <person name="Becker M.C."/>
            <person name="O'Laughlin M.D."/>
            <person name="Schaller M.E."/>
            <person name="Fewell G.A."/>
            <person name="Delehaunty K.D."/>
            <person name="Miner T.L."/>
            <person name="Nash W.E."/>
            <person name="Cordes M."/>
            <person name="Du H."/>
            <person name="Sun H."/>
            <person name="Edwards J."/>
            <person name="Bradshaw-Cordum H."/>
            <person name="Ali J."/>
            <person name="Andrews S."/>
            <person name="Isak A."/>
            <person name="Vanbrunt A."/>
            <person name="Nguyen C."/>
            <person name="Du F."/>
            <person name="Lamar B."/>
            <person name="Courtney L."/>
            <person name="Kalicki J."/>
            <person name="Ozersky P."/>
            <person name="Bielicki L."/>
            <person name="Scott K."/>
            <person name="Holmes A."/>
            <person name="Harkins R."/>
            <person name="Harris A."/>
            <person name="Strong C.M."/>
            <person name="Hou S."/>
            <person name="Tomlinson C."/>
            <person name="Dauphin-Kohlberg S."/>
            <person name="Kozlowicz-Reilly A."/>
            <person name="Leonard S."/>
            <person name="Rohlfing T."/>
            <person name="Rock S.M."/>
            <person name="Tin-Wollam A.M."/>
            <person name="Abbott A."/>
            <person name="Minx P."/>
            <person name="Maupin R."/>
            <person name="Strowmatt C."/>
            <person name="Latreille P."/>
            <person name="Miller N."/>
            <person name="Johnson D."/>
            <person name="Murray J."/>
            <person name="Woessner J.P."/>
            <person name="Wendl M.C."/>
            <person name="Yang S.P."/>
            <person name="Schultz B.R."/>
            <person name="Wallis J.W."/>
            <person name="Spieth J."/>
            <person name="Bieri T.A."/>
            <person name="Nelson J.O."/>
            <person name="Berkowicz N."/>
            <person name="Wohldmann P.E."/>
            <person name="Cook L.L."/>
            <person name="Hickenbotham M.T."/>
            <person name="Eldred J."/>
            <person name="Williams D."/>
            <person name="Bedell J.A."/>
            <person name="Mardis E.R."/>
            <person name="Clifton S.W."/>
            <person name="Chissoe S.L."/>
            <person name="Marra M.A."/>
            <person name="Raymond C."/>
            <person name="Haugen E."/>
            <person name="Gillett W."/>
            <person name="Zhou Y."/>
            <person name="James R."/>
            <person name="Phelps K."/>
            <person name="Iadanoto S."/>
            <person name="Bubb K."/>
            <person name="Simms E."/>
            <person name="Levy R."/>
            <person name="Clendenning J."/>
            <person name="Kaul R."/>
            <person name="Kent W.J."/>
            <person name="Furey T.S."/>
            <person name="Baertsch R.A."/>
            <person name="Brent M.R."/>
            <person name="Keibler E."/>
            <person name="Flicek P."/>
            <person name="Bork P."/>
            <person name="Suyama M."/>
            <person name="Bailey J.A."/>
            <person name="Portnoy M.E."/>
            <person name="Torrents D."/>
            <person name="Chinwalla A.T."/>
            <person name="Gish W.R."/>
            <person name="Eddy S.R."/>
            <person name="McPherson J.D."/>
            <person name="Olson M.V."/>
            <person name="Eichler E.E."/>
            <person name="Green E.D."/>
            <person name="Waterston R.H."/>
            <person name="Wilson R.K."/>
        </authorList>
    </citation>
    <scope>NUCLEOTIDE SEQUENCE [LARGE SCALE GENOMIC DNA]</scope>
</reference>
<dbReference type="ExpressionAtlas" id="A0A3B3IST3">
    <property type="expression patterns" value="baseline and differential"/>
</dbReference>
<gene>
    <name evidence="1" type="primary">PLEKHA8</name>
</gene>